<evidence type="ECO:0000259" key="3">
    <source>
        <dbReference type="Pfam" id="PF08840"/>
    </source>
</evidence>
<sequence length="608" mass="67858">MKIFSRLACLLPLFCTFAVSLAQDEFATIPASSKKLTDSVTGIEVETQISEFRIARTETTQSEFSRIMGRNPSFHQGLDLPVESVSWWEAIRYCNLRSLKEGLEPCYDLATGARDPSRAGYRLPTEAEWLKAFGDSVQFTAETIGQYGNIGSSNTKSLEELKKDLAGRMPQKAGSRPANKNGLFDMLGNVWEWCDDFNGRVAGHPVPLIDPRGPDWAPERVLLGGSFISLAGNWGRSYRSSIMPEYRSRFTGFRLCLSTGRRWSAAAPEESVWAEPYNRVPAGFENKTGELSSLVQDSQGKTITTLEGWEKRRAGIKAKWEKTLGLSAETSGKPNVKEVRTFEEELYTGKLMYLQVEPEFWEKIYLMYPRCPLRNPTPVVIVPYYDVDVPAGQPLGGRTYLPPGTRSFAYLMVQQGYIACAIRWYGESYGEGYGEAVANLKLNHPGLSGLGKWVRDARCLLDYLYTLPGVDRDNIGIIGHSLGAKMSLYAAANEPRITAVVCSEPGMGLDFSNYEDYWYHDNSILARDKATDHHELLGLIASRPFLLIGGDSADNDNSWYYINSARPVYQLFGKPLNIGYFNHRSGHSPTPEAVGLAVDWLKHFLGGN</sequence>
<dbReference type="InterPro" id="IPR042095">
    <property type="entry name" value="SUMF_sf"/>
</dbReference>
<proteinExistence type="predicted"/>
<protein>
    <recommendedName>
        <fullName evidence="6">Sulfatase-modifying factor enzyme domain-containing protein</fullName>
    </recommendedName>
</protein>
<organism evidence="4 5">
    <name type="scientific">Candidatus Glassbacteria bacterium RIFCSPLOWO2_12_FULL_58_11</name>
    <dbReference type="NCBI Taxonomy" id="1817867"/>
    <lineage>
        <taxon>Bacteria</taxon>
        <taxon>Candidatus Glassiibacteriota</taxon>
    </lineage>
</organism>
<dbReference type="Proteomes" id="UP000179129">
    <property type="component" value="Unassembled WGS sequence"/>
</dbReference>
<dbReference type="SUPFAM" id="SSF56436">
    <property type="entry name" value="C-type lectin-like"/>
    <property type="match status" value="1"/>
</dbReference>
<dbReference type="InterPro" id="IPR029058">
    <property type="entry name" value="AB_hydrolase_fold"/>
</dbReference>
<feature type="chain" id="PRO_5009522483" description="Sulfatase-modifying factor enzyme domain-containing protein" evidence="1">
    <location>
        <begin position="23"/>
        <end position="608"/>
    </location>
</feature>
<dbReference type="GO" id="GO:0120147">
    <property type="term" value="F:formylglycine-generating oxidase activity"/>
    <property type="evidence" value="ECO:0007669"/>
    <property type="project" value="TreeGrafter"/>
</dbReference>
<dbReference type="Gene3D" id="3.90.1580.10">
    <property type="entry name" value="paralog of FGE (formylglycine-generating enzyme)"/>
    <property type="match status" value="1"/>
</dbReference>
<evidence type="ECO:0000313" key="5">
    <source>
        <dbReference type="Proteomes" id="UP000179129"/>
    </source>
</evidence>
<dbReference type="Pfam" id="PF08840">
    <property type="entry name" value="BAAT_C"/>
    <property type="match status" value="1"/>
</dbReference>
<dbReference type="InterPro" id="IPR014940">
    <property type="entry name" value="BAAT_C"/>
</dbReference>
<evidence type="ECO:0000313" key="4">
    <source>
        <dbReference type="EMBL" id="OGG00688.1"/>
    </source>
</evidence>
<evidence type="ECO:0000259" key="2">
    <source>
        <dbReference type="Pfam" id="PF03781"/>
    </source>
</evidence>
<evidence type="ECO:0000256" key="1">
    <source>
        <dbReference type="SAM" id="SignalP"/>
    </source>
</evidence>
<dbReference type="PANTHER" id="PTHR23150">
    <property type="entry name" value="SULFATASE MODIFYING FACTOR 1, 2"/>
    <property type="match status" value="1"/>
</dbReference>
<dbReference type="InterPro" id="IPR016187">
    <property type="entry name" value="CTDL_fold"/>
</dbReference>
<feature type="signal peptide" evidence="1">
    <location>
        <begin position="1"/>
        <end position="22"/>
    </location>
</feature>
<comment type="caution">
    <text evidence="4">The sequence shown here is derived from an EMBL/GenBank/DDBJ whole genome shotgun (WGS) entry which is preliminary data.</text>
</comment>
<dbReference type="InterPro" id="IPR005532">
    <property type="entry name" value="SUMF_dom"/>
</dbReference>
<reference evidence="4 5" key="1">
    <citation type="journal article" date="2016" name="Nat. Commun.">
        <title>Thousands of microbial genomes shed light on interconnected biogeochemical processes in an aquifer system.</title>
        <authorList>
            <person name="Anantharaman K."/>
            <person name="Brown C.T."/>
            <person name="Hug L.A."/>
            <person name="Sharon I."/>
            <person name="Castelle C.J."/>
            <person name="Probst A.J."/>
            <person name="Thomas B.C."/>
            <person name="Singh A."/>
            <person name="Wilkins M.J."/>
            <person name="Karaoz U."/>
            <person name="Brodie E.L."/>
            <person name="Williams K.H."/>
            <person name="Hubbard S.S."/>
            <person name="Banfield J.F."/>
        </authorList>
    </citation>
    <scope>NUCLEOTIDE SEQUENCE [LARGE SCALE GENOMIC DNA]</scope>
</reference>
<dbReference type="STRING" id="1817867.A3F83_03805"/>
<evidence type="ECO:0008006" key="6">
    <source>
        <dbReference type="Google" id="ProtNLM"/>
    </source>
</evidence>
<feature type="domain" description="Sulfatase-modifying factor enzyme-like" evidence="2">
    <location>
        <begin position="58"/>
        <end position="255"/>
    </location>
</feature>
<keyword evidence="1" id="KW-0732">Signal</keyword>
<name>A0A1F5YKE9_9BACT</name>
<dbReference type="AlphaFoldDB" id="A0A1F5YKE9"/>
<dbReference type="Gene3D" id="3.40.50.1820">
    <property type="entry name" value="alpha/beta hydrolase"/>
    <property type="match status" value="1"/>
</dbReference>
<dbReference type="Pfam" id="PF03781">
    <property type="entry name" value="FGE-sulfatase"/>
    <property type="match status" value="1"/>
</dbReference>
<feature type="domain" description="BAAT/Acyl-CoA thioester hydrolase C-terminal" evidence="3">
    <location>
        <begin position="462"/>
        <end position="504"/>
    </location>
</feature>
<dbReference type="PANTHER" id="PTHR23150:SF19">
    <property type="entry name" value="FORMYLGLYCINE-GENERATING ENZYME"/>
    <property type="match status" value="1"/>
</dbReference>
<dbReference type="SUPFAM" id="SSF53474">
    <property type="entry name" value="alpha/beta-Hydrolases"/>
    <property type="match status" value="1"/>
</dbReference>
<dbReference type="EMBL" id="MFIX01000246">
    <property type="protein sequence ID" value="OGG00688.1"/>
    <property type="molecule type" value="Genomic_DNA"/>
</dbReference>
<dbReference type="InterPro" id="IPR051043">
    <property type="entry name" value="Sulfatase_Mod_Factor_Kinase"/>
</dbReference>
<accession>A0A1F5YKE9</accession>
<gene>
    <name evidence="4" type="ORF">A3F83_03805</name>
</gene>